<proteinExistence type="inferred from homology"/>
<accession>A0A7W3TYU6</accession>
<dbReference type="PANTHER" id="PTHR46268">
    <property type="entry name" value="STRESS RESPONSE PROTEIN NHAX"/>
    <property type="match status" value="1"/>
</dbReference>
<dbReference type="Gene3D" id="3.40.50.620">
    <property type="entry name" value="HUPs"/>
    <property type="match status" value="1"/>
</dbReference>
<dbReference type="SUPFAM" id="SSF52402">
    <property type="entry name" value="Adenine nucleotide alpha hydrolases-like"/>
    <property type="match status" value="1"/>
</dbReference>
<comment type="caution">
    <text evidence="4">The sequence shown here is derived from an EMBL/GenBank/DDBJ whole genome shotgun (WGS) entry which is preliminary data.</text>
</comment>
<evidence type="ECO:0000313" key="4">
    <source>
        <dbReference type="EMBL" id="MBB1085808.1"/>
    </source>
</evidence>
<dbReference type="EMBL" id="JACIUY010000048">
    <property type="protein sequence ID" value="MBB1085808.1"/>
    <property type="molecule type" value="Genomic_DNA"/>
</dbReference>
<dbReference type="EMBL" id="JACIUZ010000041">
    <property type="protein sequence ID" value="MBB1063500.1"/>
    <property type="molecule type" value="Genomic_DNA"/>
</dbReference>
<dbReference type="InterPro" id="IPR006016">
    <property type="entry name" value="UspA"/>
</dbReference>
<dbReference type="PRINTS" id="PR01438">
    <property type="entry name" value="UNVRSLSTRESS"/>
</dbReference>
<evidence type="ECO:0000313" key="5">
    <source>
        <dbReference type="Proteomes" id="UP000518255"/>
    </source>
</evidence>
<dbReference type="AlphaFoldDB" id="A0A7W3TYU6"/>
<evidence type="ECO:0000313" key="6">
    <source>
        <dbReference type="Proteomes" id="UP000544052"/>
    </source>
</evidence>
<comment type="similarity">
    <text evidence="1">Belongs to the universal stress protein A family.</text>
</comment>
<gene>
    <name evidence="4" type="ORF">H5R63_03225</name>
    <name evidence="3" type="ORF">H5R64_06975</name>
</gene>
<dbReference type="CDD" id="cd00293">
    <property type="entry name" value="USP-like"/>
    <property type="match status" value="1"/>
</dbReference>
<dbReference type="Proteomes" id="UP000544052">
    <property type="component" value="Unassembled WGS sequence"/>
</dbReference>
<name>A0A7W3TYU6_9LACO</name>
<feature type="domain" description="UspA" evidence="2">
    <location>
        <begin position="6"/>
        <end position="149"/>
    </location>
</feature>
<organism evidence="4 5">
    <name type="scientific">Limosilactobacillus fastidiosus</name>
    <dbReference type="NCBI Taxonomy" id="2759855"/>
    <lineage>
        <taxon>Bacteria</taxon>
        <taxon>Bacillati</taxon>
        <taxon>Bacillota</taxon>
        <taxon>Bacilli</taxon>
        <taxon>Lactobacillales</taxon>
        <taxon>Lactobacillaceae</taxon>
        <taxon>Limosilactobacillus</taxon>
    </lineage>
</organism>
<reference evidence="5 6" key="1">
    <citation type="submission" date="2020-07" db="EMBL/GenBank/DDBJ databases">
        <title>Description of Limosilactobacillus balticus sp. nov., Limosilactobacillus agrestis sp. nov., Limosilactobacillus albertensis sp. nov., Limosilactobacillus rudii sp. nov., Limosilactobacillus fastidiosus sp. nov., five novel Limosilactobacillus species isolated from the vertebrate gastrointestinal tract, and proposal of 6 subspecies of Limosilactobacillus reuteri adapted to the gastrointestinal tract of specific vertebrate hosts.</title>
        <authorList>
            <person name="Li F."/>
            <person name="Cheng C."/>
            <person name="Zheng J."/>
            <person name="Quevedo R.M."/>
            <person name="Li J."/>
            <person name="Roos S."/>
            <person name="Gaenzle M.G."/>
            <person name="Walter J."/>
        </authorList>
    </citation>
    <scope>NUCLEOTIDE SEQUENCE [LARGE SCALE GENOMIC DNA]</scope>
    <source>
        <strain evidence="4 5">WF-MA3-C</strain>
        <strain evidence="3 6">WF-MO7-1</strain>
    </source>
</reference>
<dbReference type="PANTHER" id="PTHR46268:SF6">
    <property type="entry name" value="UNIVERSAL STRESS PROTEIN UP12"/>
    <property type="match status" value="1"/>
</dbReference>
<keyword evidence="6" id="KW-1185">Reference proteome</keyword>
<evidence type="ECO:0000259" key="2">
    <source>
        <dbReference type="Pfam" id="PF00582"/>
    </source>
</evidence>
<sequence>MQNMQYKNIVAAIDGSTATIPVLTTAVKSALHNDAHLDLLTIEQVGQITDGYITSTAVSNDQTYNLVKTTEERLEDLKMRAWKMGLSDVSIHIRFGNPKRVIAQDFPKDHHNDLIVIGTTGLSSVERFILGSVTNYVNRNAPCDVLVVRTENNQQEEER</sequence>
<dbReference type="InterPro" id="IPR014729">
    <property type="entry name" value="Rossmann-like_a/b/a_fold"/>
</dbReference>
<evidence type="ECO:0000313" key="3">
    <source>
        <dbReference type="EMBL" id="MBB1063500.1"/>
    </source>
</evidence>
<protein>
    <submittedName>
        <fullName evidence="4">Universal stress protein</fullName>
    </submittedName>
</protein>
<dbReference type="Proteomes" id="UP000518255">
    <property type="component" value="Unassembled WGS sequence"/>
</dbReference>
<evidence type="ECO:0000256" key="1">
    <source>
        <dbReference type="ARBA" id="ARBA00008791"/>
    </source>
</evidence>
<dbReference type="Pfam" id="PF00582">
    <property type="entry name" value="Usp"/>
    <property type="match status" value="1"/>
</dbReference>
<dbReference type="RefSeq" id="WP_182580721.1">
    <property type="nucleotide sequence ID" value="NZ_JACIUY010000048.1"/>
</dbReference>
<dbReference type="InterPro" id="IPR006015">
    <property type="entry name" value="Universal_stress_UspA"/>
</dbReference>